<protein>
    <recommendedName>
        <fullName evidence="3">DUF982 domain-containing protein</fullName>
    </recommendedName>
</protein>
<proteinExistence type="predicted"/>
<evidence type="ECO:0000313" key="2">
    <source>
        <dbReference type="Proteomes" id="UP000013243"/>
    </source>
</evidence>
<sequence length="89" mass="9651">MIEIFWGPTLVLTDAETGKQESFGTIEKAHHWLDRKWPVSDRASEVALTQVEAAMECMATVQEARSAFKGAAFTAGFHIGADGGQPNSL</sequence>
<dbReference type="OrthoDB" id="7864549at2"/>
<dbReference type="InterPro" id="IPR010385">
    <property type="entry name" value="DUF982"/>
</dbReference>
<name>A0A1B1A5R9_9RHOB</name>
<organism evidence="1 2">
    <name type="scientific">Tritonibacter mobilis F1926</name>
    <dbReference type="NCBI Taxonomy" id="1265309"/>
    <lineage>
        <taxon>Bacteria</taxon>
        <taxon>Pseudomonadati</taxon>
        <taxon>Pseudomonadota</taxon>
        <taxon>Alphaproteobacteria</taxon>
        <taxon>Rhodobacterales</taxon>
        <taxon>Paracoccaceae</taxon>
        <taxon>Tritonibacter</taxon>
    </lineage>
</organism>
<evidence type="ECO:0008006" key="3">
    <source>
        <dbReference type="Google" id="ProtNLM"/>
    </source>
</evidence>
<reference evidence="1 2" key="1">
    <citation type="journal article" date="2016" name="ISME J.">
        <title>Global occurrence and heterogeneity of the Roseobacter-clade species Ruegeria mobilis.</title>
        <authorList>
            <person name="Sonnenschein E."/>
            <person name="Gram L."/>
        </authorList>
    </citation>
    <scope>NUCLEOTIDE SEQUENCE [LARGE SCALE GENOMIC DNA]</scope>
    <source>
        <strain evidence="1 2">F1926</strain>
    </source>
</reference>
<dbReference type="GeneID" id="28251009"/>
<gene>
    <name evidence="1" type="ORF">K529_014205</name>
</gene>
<dbReference type="Gene3D" id="6.10.250.730">
    <property type="match status" value="1"/>
</dbReference>
<dbReference type="KEGG" id="rmb:K529_014205"/>
<dbReference type="Proteomes" id="UP000013243">
    <property type="component" value="Chromosome"/>
</dbReference>
<dbReference type="AlphaFoldDB" id="A0A1B1A5R9"/>
<dbReference type="Pfam" id="PF06169">
    <property type="entry name" value="DUF982"/>
    <property type="match status" value="1"/>
</dbReference>
<dbReference type="RefSeq" id="WP_005623498.1">
    <property type="nucleotide sequence ID" value="NZ_CP015230.1"/>
</dbReference>
<dbReference type="EMBL" id="CP015230">
    <property type="protein sequence ID" value="ANP41925.1"/>
    <property type="molecule type" value="Genomic_DNA"/>
</dbReference>
<accession>A0A1B1A5R9</accession>
<evidence type="ECO:0000313" key="1">
    <source>
        <dbReference type="EMBL" id="ANP41925.1"/>
    </source>
</evidence>